<dbReference type="KEGG" id="stha:NCTC11429_02628"/>
<protein>
    <submittedName>
        <fullName evidence="3">Uncharacterized protein</fullName>
    </submittedName>
</protein>
<feature type="chain" id="PRO_5020347897" evidence="1">
    <location>
        <begin position="22"/>
        <end position="174"/>
    </location>
</feature>
<evidence type="ECO:0000313" key="2">
    <source>
        <dbReference type="EMBL" id="MEZ0454005.1"/>
    </source>
</evidence>
<dbReference type="EMBL" id="LR590484">
    <property type="protein sequence ID" value="VTR42031.1"/>
    <property type="molecule type" value="Genomic_DNA"/>
</dbReference>
<dbReference type="EMBL" id="JBEOQB010000006">
    <property type="protein sequence ID" value="MEZ0454005.1"/>
    <property type="molecule type" value="Genomic_DNA"/>
</dbReference>
<evidence type="ECO:0000256" key="1">
    <source>
        <dbReference type="SAM" id="SignalP"/>
    </source>
</evidence>
<reference evidence="3 4" key="1">
    <citation type="submission" date="2019-05" db="EMBL/GenBank/DDBJ databases">
        <authorList>
            <consortium name="Pathogen Informatics"/>
        </authorList>
    </citation>
    <scope>NUCLEOTIDE SEQUENCE [LARGE SCALE GENOMIC DNA]</scope>
    <source>
        <strain evidence="3 4">NCTC11429</strain>
    </source>
</reference>
<dbReference type="Proteomes" id="UP001566204">
    <property type="component" value="Unassembled WGS sequence"/>
</dbReference>
<organism evidence="3 4">
    <name type="scientific">Sphingobacterium thalpophilum</name>
    <dbReference type="NCBI Taxonomy" id="259"/>
    <lineage>
        <taxon>Bacteria</taxon>
        <taxon>Pseudomonadati</taxon>
        <taxon>Bacteroidota</taxon>
        <taxon>Sphingobacteriia</taxon>
        <taxon>Sphingobacteriales</taxon>
        <taxon>Sphingobacteriaceae</taxon>
        <taxon>Sphingobacterium</taxon>
    </lineage>
</organism>
<evidence type="ECO:0000313" key="4">
    <source>
        <dbReference type="Proteomes" id="UP000308196"/>
    </source>
</evidence>
<feature type="signal peptide" evidence="1">
    <location>
        <begin position="1"/>
        <end position="21"/>
    </location>
</feature>
<proteinExistence type="predicted"/>
<evidence type="ECO:0000313" key="3">
    <source>
        <dbReference type="EMBL" id="VTR42031.1"/>
    </source>
</evidence>
<sequence length="174" mass="19761">MRYFAILLLAGLSICSWSSFNAIQQDKNPLYGKIFRDIDEIPSLRHYTEAFGTVLQTGKRANGDYRFAVGYYTSDKNGVCILEELMKDSGNEVRYKILDTINIPKLSANHNFGTCEYHPTGKSAADVIAISVIDENKEYFDNIKQAWRIDTKTQKFIPIRDLSGIRCINEGYGL</sequence>
<dbReference type="GeneID" id="78463333"/>
<keyword evidence="1" id="KW-0732">Signal</keyword>
<dbReference type="RefSeq" id="WP_028072371.1">
    <property type="nucleotide sequence ID" value="NZ_CP141191.1"/>
</dbReference>
<dbReference type="Proteomes" id="UP000308196">
    <property type="component" value="Chromosome"/>
</dbReference>
<name>A0A4U9VG15_9SPHI</name>
<dbReference type="AlphaFoldDB" id="A0A4U9VG15"/>
<accession>A0A4U9VG15</accession>
<gene>
    <name evidence="2" type="ORF">ABTW24_20605</name>
    <name evidence="3" type="ORF">NCTC11429_02628</name>
</gene>
<keyword evidence="5" id="KW-1185">Reference proteome</keyword>
<reference evidence="2 5" key="2">
    <citation type="submission" date="2024-06" db="EMBL/GenBank/DDBJ databases">
        <title>Soil Sphingobacterium thalpophilum.</title>
        <authorList>
            <person name="Yang J."/>
            <person name="Li J."/>
        </authorList>
    </citation>
    <scope>NUCLEOTIDE SEQUENCE [LARGE SCALE GENOMIC DNA]</scope>
    <source>
        <strain evidence="2 5">22g91tb</strain>
    </source>
</reference>
<evidence type="ECO:0000313" key="5">
    <source>
        <dbReference type="Proteomes" id="UP001566204"/>
    </source>
</evidence>